<keyword evidence="2" id="KW-1185">Reference proteome</keyword>
<proteinExistence type="predicted"/>
<gene>
    <name evidence="1" type="ORF">NM208_g4501</name>
</gene>
<comment type="caution">
    <text evidence="1">The sequence shown here is derived from an EMBL/GenBank/DDBJ whole genome shotgun (WGS) entry which is preliminary data.</text>
</comment>
<organism evidence="1 2">
    <name type="scientific">Fusarium decemcellulare</name>
    <dbReference type="NCBI Taxonomy" id="57161"/>
    <lineage>
        <taxon>Eukaryota</taxon>
        <taxon>Fungi</taxon>
        <taxon>Dikarya</taxon>
        <taxon>Ascomycota</taxon>
        <taxon>Pezizomycotina</taxon>
        <taxon>Sordariomycetes</taxon>
        <taxon>Hypocreomycetidae</taxon>
        <taxon>Hypocreales</taxon>
        <taxon>Nectriaceae</taxon>
        <taxon>Fusarium</taxon>
        <taxon>Fusarium decemcellulare species complex</taxon>
    </lineage>
</organism>
<sequence>MSPDKTANYVAFTHCWGSAKSLKLLKNNQEHLCTGIQVRDLPQSYQEAIATCLGLELEFIWIDSLCIIQDSETDWQQEAATMGTLYGSAALNLCAAAAADNSEASFTARDLSLINPLRISCDWEGEGKGEFNVVSIDLQFVDIRSSPLRSRGWIFQEMSLSSSSLLLGRMQLWWHCREKLACDTFPDGLPKVFSSFWLADVESIKDKNHETPADRDQWRAMWHARCRQYTQTKFTKERDRLIAFSGVVQKFQNTYAIPNDYVAGLWRFELPAALCWSVSGIGKVSRSPEYKAPSWSWMSLDGPINLNGVGGSVETQTCCSVEQLWLHHLDETHITGLLRGGALKLRGHLIGPSTIHSDGVLTYELVTEAHDASDTIRKDRVFGLGWDEKDTNSAGMISYLDNLDPDRCQRGFIDEAVRRIISTKHADGSIFYLPITHKQNEPNGTWSLNGIILYQAPNQPKVFHRINDYVLQCSEGTHDNFMAKLSIQHPMRSILIL</sequence>
<protein>
    <submittedName>
        <fullName evidence="1">Uncharacterized protein</fullName>
    </submittedName>
</protein>
<evidence type="ECO:0000313" key="1">
    <source>
        <dbReference type="EMBL" id="KAJ3541675.1"/>
    </source>
</evidence>
<name>A0ACC1SKD2_9HYPO</name>
<evidence type="ECO:0000313" key="2">
    <source>
        <dbReference type="Proteomes" id="UP001148629"/>
    </source>
</evidence>
<reference evidence="1" key="1">
    <citation type="submission" date="2022-08" db="EMBL/GenBank/DDBJ databases">
        <title>Genome Sequence of Fusarium decemcellulare.</title>
        <authorList>
            <person name="Buettner E."/>
        </authorList>
    </citation>
    <scope>NUCLEOTIDE SEQUENCE</scope>
    <source>
        <strain evidence="1">Babe19</strain>
    </source>
</reference>
<dbReference type="Proteomes" id="UP001148629">
    <property type="component" value="Unassembled WGS sequence"/>
</dbReference>
<dbReference type="EMBL" id="JANRMS010000338">
    <property type="protein sequence ID" value="KAJ3541675.1"/>
    <property type="molecule type" value="Genomic_DNA"/>
</dbReference>
<accession>A0ACC1SKD2</accession>